<dbReference type="AlphaFoldDB" id="A0A8K0L041"/>
<dbReference type="Pfam" id="PF11951">
    <property type="entry name" value="Fungal_trans_2"/>
    <property type="match status" value="1"/>
</dbReference>
<keyword evidence="3" id="KW-1185">Reference proteome</keyword>
<dbReference type="PANTHER" id="PTHR37540">
    <property type="entry name" value="TRANSCRIPTION FACTOR (ACR-2), PUTATIVE-RELATED-RELATED"/>
    <property type="match status" value="1"/>
</dbReference>
<feature type="region of interest" description="Disordered" evidence="1">
    <location>
        <begin position="82"/>
        <end position="190"/>
    </location>
</feature>
<reference evidence="2" key="1">
    <citation type="submission" date="2021-07" db="EMBL/GenBank/DDBJ databases">
        <title>Elsinoe batatas strain:CRI-CJ2 Genome sequencing and assembly.</title>
        <authorList>
            <person name="Huang L."/>
        </authorList>
    </citation>
    <scope>NUCLEOTIDE SEQUENCE</scope>
    <source>
        <strain evidence="2">CRI-CJ2</strain>
    </source>
</reference>
<evidence type="ECO:0000313" key="3">
    <source>
        <dbReference type="Proteomes" id="UP000809789"/>
    </source>
</evidence>
<feature type="region of interest" description="Disordered" evidence="1">
    <location>
        <begin position="38"/>
        <end position="68"/>
    </location>
</feature>
<feature type="compositionally biased region" description="Basic residues" evidence="1">
    <location>
        <begin position="87"/>
        <end position="102"/>
    </location>
</feature>
<dbReference type="PANTHER" id="PTHR37540:SF5">
    <property type="entry name" value="TRANSCRIPTION FACTOR DOMAIN-CONTAINING PROTEIN"/>
    <property type="match status" value="1"/>
</dbReference>
<protein>
    <submittedName>
        <fullName evidence="2">Uncharacterized protein</fullName>
    </submittedName>
</protein>
<proteinExistence type="predicted"/>
<accession>A0A8K0L041</accession>
<organism evidence="2 3">
    <name type="scientific">Elsinoe batatas</name>
    <dbReference type="NCBI Taxonomy" id="2601811"/>
    <lineage>
        <taxon>Eukaryota</taxon>
        <taxon>Fungi</taxon>
        <taxon>Dikarya</taxon>
        <taxon>Ascomycota</taxon>
        <taxon>Pezizomycotina</taxon>
        <taxon>Dothideomycetes</taxon>
        <taxon>Dothideomycetidae</taxon>
        <taxon>Myriangiales</taxon>
        <taxon>Elsinoaceae</taxon>
        <taxon>Elsinoe</taxon>
    </lineage>
</organism>
<evidence type="ECO:0000313" key="2">
    <source>
        <dbReference type="EMBL" id="KAG8623378.1"/>
    </source>
</evidence>
<gene>
    <name evidence="2" type="ORF">KVT40_008354</name>
</gene>
<name>A0A8K0L041_9PEZI</name>
<evidence type="ECO:0000256" key="1">
    <source>
        <dbReference type="SAM" id="MobiDB-lite"/>
    </source>
</evidence>
<feature type="compositionally biased region" description="Low complexity" evidence="1">
    <location>
        <begin position="38"/>
        <end position="54"/>
    </location>
</feature>
<dbReference type="OrthoDB" id="4159781at2759"/>
<dbReference type="Proteomes" id="UP000809789">
    <property type="component" value="Unassembled WGS sequence"/>
</dbReference>
<dbReference type="InterPro" id="IPR021858">
    <property type="entry name" value="Fun_TF"/>
</dbReference>
<dbReference type="EMBL" id="JAESVG020000010">
    <property type="protein sequence ID" value="KAG8623378.1"/>
    <property type="molecule type" value="Genomic_DNA"/>
</dbReference>
<feature type="compositionally biased region" description="Low complexity" evidence="1">
    <location>
        <begin position="153"/>
        <end position="190"/>
    </location>
</feature>
<comment type="caution">
    <text evidence="2">The sequence shown here is derived from an EMBL/GenBank/DDBJ whole genome shotgun (WGS) entry which is preliminary data.</text>
</comment>
<sequence length="393" mass="42530">MRVSMRLQHSNIRHSTVAGASLTRQVTVLPVLLHLPSSPDMSPSASPAPGSPDSAKGKGAASPERPPSQQIDFEFLNFSHPNEAKASRARRTVRSHVTRHQHQREQQQAAAAARRSRSFPQAATSPDLGRRPPRLKTSYTIDTPGEVSPRPETSPMRSSRSAPSSSVTSTSASPLQSPTPSGSLSGPGQLDPYDIYPPQWHASISIVIDHYLANLAAENPALDGEHSRGLLRQVWFPFVLTDATLLHSVLLLAAAHCRSVKGPGVHNIDIITLRGMALRSINDSLHDPAKSLSDELIGAVLNVATYEAIFGDSETYATHMKGLQKLVTLKGGLHTLGLDGLLERMLLMVDANASYITGYEVFFSKNEFPSAIPHPFPDPTRFGARRPSRAHSS</sequence>